<comment type="caution">
    <text evidence="1">The sequence shown here is derived from an EMBL/GenBank/DDBJ whole genome shotgun (WGS) entry which is preliminary data.</text>
</comment>
<dbReference type="EMBL" id="BOMI01000186">
    <property type="protein sequence ID" value="GID80123.1"/>
    <property type="molecule type" value="Genomic_DNA"/>
</dbReference>
<accession>A0ABQ3YJD8</accession>
<evidence type="ECO:0000313" key="1">
    <source>
        <dbReference type="EMBL" id="GID80123.1"/>
    </source>
</evidence>
<dbReference type="Proteomes" id="UP000609879">
    <property type="component" value="Unassembled WGS sequence"/>
</dbReference>
<protein>
    <submittedName>
        <fullName evidence="1">Uncharacterized protein</fullName>
    </submittedName>
</protein>
<organism evidence="1 2">
    <name type="scientific">Paractinoplanes deccanensis</name>
    <dbReference type="NCBI Taxonomy" id="113561"/>
    <lineage>
        <taxon>Bacteria</taxon>
        <taxon>Bacillati</taxon>
        <taxon>Actinomycetota</taxon>
        <taxon>Actinomycetes</taxon>
        <taxon>Micromonosporales</taxon>
        <taxon>Micromonosporaceae</taxon>
        <taxon>Paractinoplanes</taxon>
    </lineage>
</organism>
<name>A0ABQ3YJD8_9ACTN</name>
<sequence length="69" mass="7458">MANAGFYFGGPLVANSLADALDVLTLHGAVPLQLAHRFGGRFARRVQRAGGAIYVRERDGAEPERLHLL</sequence>
<reference evidence="1 2" key="1">
    <citation type="submission" date="2021-01" db="EMBL/GenBank/DDBJ databases">
        <title>Whole genome shotgun sequence of Actinoplanes deccanensis NBRC 13994.</title>
        <authorList>
            <person name="Komaki H."/>
            <person name="Tamura T."/>
        </authorList>
    </citation>
    <scope>NUCLEOTIDE SEQUENCE [LARGE SCALE GENOMIC DNA]</scope>
    <source>
        <strain evidence="1 2">NBRC 13994</strain>
    </source>
</reference>
<proteinExistence type="predicted"/>
<gene>
    <name evidence="1" type="ORF">Ade02nite_87640</name>
</gene>
<evidence type="ECO:0000313" key="2">
    <source>
        <dbReference type="Proteomes" id="UP000609879"/>
    </source>
</evidence>
<keyword evidence="2" id="KW-1185">Reference proteome</keyword>